<dbReference type="CDD" id="cd04881">
    <property type="entry name" value="ACT_HSDH-Hom"/>
    <property type="match status" value="1"/>
</dbReference>
<dbReference type="Pfam" id="PF01842">
    <property type="entry name" value="ACT"/>
    <property type="match status" value="1"/>
</dbReference>
<dbReference type="InterPro" id="IPR005106">
    <property type="entry name" value="Asp/hSer_DH_NAD-bd"/>
</dbReference>
<dbReference type="SUPFAM" id="SSF55021">
    <property type="entry name" value="ACT-like"/>
    <property type="match status" value="1"/>
</dbReference>
<comment type="cofactor">
    <cofactor evidence="1">
        <name>a metal cation</name>
        <dbReference type="ChEBI" id="CHEBI:25213"/>
    </cofactor>
</comment>
<organism evidence="16 17">
    <name type="scientific">Selenomonas sputigena</name>
    <dbReference type="NCBI Taxonomy" id="69823"/>
    <lineage>
        <taxon>Bacteria</taxon>
        <taxon>Bacillati</taxon>
        <taxon>Bacillota</taxon>
        <taxon>Negativicutes</taxon>
        <taxon>Selenomonadales</taxon>
        <taxon>Selenomonadaceae</taxon>
        <taxon>Selenomonas</taxon>
    </lineage>
</organism>
<dbReference type="InterPro" id="IPR002912">
    <property type="entry name" value="ACT_dom"/>
</dbReference>
<protein>
    <recommendedName>
        <fullName evidence="6 13">Homoserine dehydrogenase</fullName>
        <ecNumber evidence="5 13">1.1.1.3</ecNumber>
    </recommendedName>
</protein>
<dbReference type="Proteomes" id="UP001559623">
    <property type="component" value="Unassembled WGS sequence"/>
</dbReference>
<keyword evidence="7 13" id="KW-0028">Amino-acid biosynthesis</keyword>
<dbReference type="Gene3D" id="3.40.50.720">
    <property type="entry name" value="NAD(P)-binding Rossmann-like Domain"/>
    <property type="match status" value="1"/>
</dbReference>
<evidence type="ECO:0000313" key="16">
    <source>
        <dbReference type="EMBL" id="MEX5286292.1"/>
    </source>
</evidence>
<gene>
    <name evidence="16" type="ORF">QCO44_11790</name>
</gene>
<dbReference type="Gene3D" id="3.30.70.260">
    <property type="match status" value="1"/>
</dbReference>
<dbReference type="EMBL" id="JARVLH010000010">
    <property type="protein sequence ID" value="MEX5286292.1"/>
    <property type="molecule type" value="Genomic_DNA"/>
</dbReference>
<dbReference type="PANTHER" id="PTHR43331:SF1">
    <property type="entry name" value="HOMOSERINE DEHYDROGENASE"/>
    <property type="match status" value="1"/>
</dbReference>
<comment type="caution">
    <text evidence="16">The sequence shown here is derived from an EMBL/GenBank/DDBJ whole genome shotgun (WGS) entry which is preliminary data.</text>
</comment>
<dbReference type="PIRSF" id="PIRSF000098">
    <property type="entry name" value="Homoser_dehydrog"/>
    <property type="match status" value="1"/>
</dbReference>
<dbReference type="PROSITE" id="PS51671">
    <property type="entry name" value="ACT"/>
    <property type="match status" value="1"/>
</dbReference>
<keyword evidence="10 13" id="KW-0560">Oxidoreductase</keyword>
<reference evidence="16 17" key="1">
    <citation type="submission" date="2023-04" db="EMBL/GenBank/DDBJ databases">
        <title>Genome Sequence of Selenomonas sputigena ATCC 33150.</title>
        <authorList>
            <person name="Miller D.P."/>
            <person name="Anvari S."/>
            <person name="Polson S.W."/>
            <person name="Macdonald M."/>
            <person name="Mcdowell J.V."/>
        </authorList>
    </citation>
    <scope>NUCLEOTIDE SEQUENCE [LARGE SCALE GENOMIC DNA]</scope>
    <source>
        <strain evidence="16 17">ATCC 33150</strain>
    </source>
</reference>
<evidence type="ECO:0000256" key="5">
    <source>
        <dbReference type="ARBA" id="ARBA00013213"/>
    </source>
</evidence>
<dbReference type="InterPro" id="IPR019811">
    <property type="entry name" value="HDH_CS"/>
</dbReference>
<dbReference type="InterPro" id="IPR045865">
    <property type="entry name" value="ACT-like_dom_sf"/>
</dbReference>
<comment type="pathway">
    <text evidence="3 13">Amino-acid biosynthesis; L-methionine biosynthesis via de novo pathway; L-homoserine from L-aspartate: step 3/3.</text>
</comment>
<sequence>MREIKIGMLGFGTVGTGVVRVLRENEQEIMAKTGAKLCLKTVLVRDAKKKRPYMEGLHLTEDIEEILSDEEIDIVIELLGGIHPAREYMLRAMGKGKNVVTANKDVVAQFGKDMFETMEKHGVDFHFEASVGGGIPIVMPLKQCLTANRVTEIMGIINGTTNYMLTQMTENGSDYDSVLKEAQEKGYAEANPAADVEGLDAARKIAILASIAFNTRIRFEDVSVEGITHITPPDIDYAKTLGYVVKLLAIGRDLGERGVDVRVHPVFLPKGHPLASVNDVYNAIFVRGNAIGEAMFYGRGAGSLPTASAVVADVIDIARDMQMDTFGRVHCTCYANKSLCPIEETEASYYVRLLVDDKPGVLAAIATAFGNHKVSMKSVIQTRRCQDKAEIVAITHRVKHRALEEAAVDLRSLAVVSEVRSIIRVENMQEENGSC</sequence>
<keyword evidence="8 13" id="KW-0791">Threonine biosynthesis</keyword>
<evidence type="ECO:0000256" key="9">
    <source>
        <dbReference type="ARBA" id="ARBA00022857"/>
    </source>
</evidence>
<dbReference type="InterPro" id="IPR036291">
    <property type="entry name" value="NAD(P)-bd_dom_sf"/>
</dbReference>
<accession>A0ABV3X7W9</accession>
<evidence type="ECO:0000256" key="13">
    <source>
        <dbReference type="RuleBase" id="RU000579"/>
    </source>
</evidence>
<evidence type="ECO:0000256" key="7">
    <source>
        <dbReference type="ARBA" id="ARBA00022605"/>
    </source>
</evidence>
<evidence type="ECO:0000313" key="17">
    <source>
        <dbReference type="Proteomes" id="UP001559623"/>
    </source>
</evidence>
<dbReference type="RefSeq" id="WP_368848010.1">
    <property type="nucleotide sequence ID" value="NZ_CP194411.1"/>
</dbReference>
<dbReference type="InterPro" id="IPR016204">
    <property type="entry name" value="HDH"/>
</dbReference>
<evidence type="ECO:0000256" key="8">
    <source>
        <dbReference type="ARBA" id="ARBA00022697"/>
    </source>
</evidence>
<dbReference type="Pfam" id="PF00742">
    <property type="entry name" value="Homoserine_dh"/>
    <property type="match status" value="1"/>
</dbReference>
<keyword evidence="9 13" id="KW-0521">NADP</keyword>
<dbReference type="SUPFAM" id="SSF55347">
    <property type="entry name" value="Glyceraldehyde-3-phosphate dehydrogenase-like, C-terminal domain"/>
    <property type="match status" value="1"/>
</dbReference>
<evidence type="ECO:0000256" key="4">
    <source>
        <dbReference type="ARBA" id="ARBA00006753"/>
    </source>
</evidence>
<dbReference type="EC" id="1.1.1.3" evidence="5 13"/>
<dbReference type="Gene3D" id="3.30.360.10">
    <property type="entry name" value="Dihydrodipicolinate Reductase, domain 2"/>
    <property type="match status" value="1"/>
</dbReference>
<dbReference type="PANTHER" id="PTHR43331">
    <property type="entry name" value="HOMOSERINE DEHYDROGENASE"/>
    <property type="match status" value="1"/>
</dbReference>
<dbReference type="SUPFAM" id="SSF51735">
    <property type="entry name" value="NAD(P)-binding Rossmann-fold domains"/>
    <property type="match status" value="1"/>
</dbReference>
<evidence type="ECO:0000256" key="11">
    <source>
        <dbReference type="ARBA" id="ARBA00023167"/>
    </source>
</evidence>
<dbReference type="InterPro" id="IPR001342">
    <property type="entry name" value="HDH_cat"/>
</dbReference>
<evidence type="ECO:0000256" key="10">
    <source>
        <dbReference type="ARBA" id="ARBA00023002"/>
    </source>
</evidence>
<comment type="pathway">
    <text evidence="2 13">Amino-acid biosynthesis; L-threonine biosynthesis; L-threonine from L-aspartate: step 3/5.</text>
</comment>
<evidence type="ECO:0000256" key="12">
    <source>
        <dbReference type="ARBA" id="ARBA00048841"/>
    </source>
</evidence>
<name>A0ABV3X7W9_9FIRM</name>
<evidence type="ECO:0000256" key="6">
    <source>
        <dbReference type="ARBA" id="ARBA00013376"/>
    </source>
</evidence>
<comment type="catalytic activity">
    <reaction evidence="12">
        <text>L-homoserine + NADP(+) = L-aspartate 4-semialdehyde + NADPH + H(+)</text>
        <dbReference type="Rhea" id="RHEA:15761"/>
        <dbReference type="ChEBI" id="CHEBI:15378"/>
        <dbReference type="ChEBI" id="CHEBI:57476"/>
        <dbReference type="ChEBI" id="CHEBI:57783"/>
        <dbReference type="ChEBI" id="CHEBI:58349"/>
        <dbReference type="ChEBI" id="CHEBI:537519"/>
        <dbReference type="EC" id="1.1.1.3"/>
    </reaction>
    <physiologicalReaction direction="right-to-left" evidence="12">
        <dbReference type="Rhea" id="RHEA:15763"/>
    </physiologicalReaction>
</comment>
<evidence type="ECO:0000256" key="14">
    <source>
        <dbReference type="RuleBase" id="RU004171"/>
    </source>
</evidence>
<dbReference type="PROSITE" id="PS01042">
    <property type="entry name" value="HOMOSER_DHGENASE"/>
    <property type="match status" value="1"/>
</dbReference>
<dbReference type="NCBIfam" id="NF004976">
    <property type="entry name" value="PRK06349.1"/>
    <property type="match status" value="1"/>
</dbReference>
<keyword evidence="11 13" id="KW-0486">Methionine biosynthesis</keyword>
<dbReference type="Pfam" id="PF03447">
    <property type="entry name" value="NAD_binding_3"/>
    <property type="match status" value="1"/>
</dbReference>
<comment type="similarity">
    <text evidence="4 14">Belongs to the homoserine dehydrogenase family.</text>
</comment>
<dbReference type="GO" id="GO:0004412">
    <property type="term" value="F:homoserine dehydrogenase activity"/>
    <property type="evidence" value="ECO:0007669"/>
    <property type="project" value="UniProtKB-EC"/>
</dbReference>
<proteinExistence type="inferred from homology"/>
<feature type="domain" description="ACT" evidence="15">
    <location>
        <begin position="350"/>
        <end position="424"/>
    </location>
</feature>
<evidence type="ECO:0000256" key="1">
    <source>
        <dbReference type="ARBA" id="ARBA00001920"/>
    </source>
</evidence>
<evidence type="ECO:0000256" key="2">
    <source>
        <dbReference type="ARBA" id="ARBA00005056"/>
    </source>
</evidence>
<evidence type="ECO:0000259" key="15">
    <source>
        <dbReference type="PROSITE" id="PS51671"/>
    </source>
</evidence>
<keyword evidence="17" id="KW-1185">Reference proteome</keyword>
<evidence type="ECO:0000256" key="3">
    <source>
        <dbReference type="ARBA" id="ARBA00005062"/>
    </source>
</evidence>